<reference evidence="1" key="1">
    <citation type="submission" date="2020-05" db="EMBL/GenBank/DDBJ databases">
        <authorList>
            <person name="Chiriac C."/>
            <person name="Salcher M."/>
            <person name="Ghai R."/>
            <person name="Kavagutti S V."/>
        </authorList>
    </citation>
    <scope>NUCLEOTIDE SEQUENCE</scope>
</reference>
<dbReference type="AlphaFoldDB" id="A0A6J7BTW0"/>
<sequence length="469" mass="46311">MALVVKDRVQETTTTSGTGTLTLAGAVAGYQAFSSAIGNGNTTFYTIYDNIAQVWEVGIGTVGAGTLARTTVLSNSSGTTSPISLPGNAAAVFCTYPAEQSVNLDASNNVSALGTIGSGTWQGTTVGVSYGGTGVTASSGANSVMLRDANQNVAVNRLNQSNTSTAAAGSITALTAASSYSQTLTGTGNQTYTMPDATTLTTGVAFVFNNNATGTLTLQDYATGPIGIITTGGAVELVLLNNGTVAGTWDVHGYLPEAVTWGTNALALGTTIITGGTWNGGTITSGYGGTGLTTFAAANNALYSTSSSALAAGTLPVAAGGTGQTSYTDGQLLIGNSTGNTLTKASLTAGTGISITPGNGSISIASTVSGAAITNDTTTATAEYPLFAAATTGSLATVYTSDSNYLYTPSTGELKAKAMNSTNGIQVNSNTVASSYTIAASSNGLSVGPMTISGGVTVTVSTGSTWVVL</sequence>
<accession>A0A6J7BTW0</accession>
<gene>
    <name evidence="1" type="ORF">UFOPK3278_00767</name>
</gene>
<proteinExistence type="predicted"/>
<protein>
    <submittedName>
        <fullName evidence="1">Unannotated protein</fullName>
    </submittedName>
</protein>
<organism evidence="1">
    <name type="scientific">freshwater metagenome</name>
    <dbReference type="NCBI Taxonomy" id="449393"/>
    <lineage>
        <taxon>unclassified sequences</taxon>
        <taxon>metagenomes</taxon>
        <taxon>ecological metagenomes</taxon>
    </lineage>
</organism>
<name>A0A6J7BTW0_9ZZZZ</name>
<dbReference type="EMBL" id="CAFBIX010000026">
    <property type="protein sequence ID" value="CAB4848271.1"/>
    <property type="molecule type" value="Genomic_DNA"/>
</dbReference>
<evidence type="ECO:0000313" key="1">
    <source>
        <dbReference type="EMBL" id="CAB4848271.1"/>
    </source>
</evidence>